<gene>
    <name evidence="1" type="ORF">RRG08_018764</name>
</gene>
<dbReference type="EMBL" id="JAWDGP010000732">
    <property type="protein sequence ID" value="KAK3797960.1"/>
    <property type="molecule type" value="Genomic_DNA"/>
</dbReference>
<reference evidence="1" key="1">
    <citation type="journal article" date="2023" name="G3 (Bethesda)">
        <title>A reference genome for the long-term kleptoplast-retaining sea slug Elysia crispata morphotype clarki.</title>
        <authorList>
            <person name="Eastman K.E."/>
            <person name="Pendleton A.L."/>
            <person name="Shaikh M.A."/>
            <person name="Suttiyut T."/>
            <person name="Ogas R."/>
            <person name="Tomko P."/>
            <person name="Gavelis G."/>
            <person name="Widhalm J.R."/>
            <person name="Wisecaver J.H."/>
        </authorList>
    </citation>
    <scope>NUCLEOTIDE SEQUENCE</scope>
    <source>
        <strain evidence="1">ECLA1</strain>
    </source>
</reference>
<dbReference type="AlphaFoldDB" id="A0AAE1B1I4"/>
<evidence type="ECO:0000313" key="1">
    <source>
        <dbReference type="EMBL" id="KAK3797960.1"/>
    </source>
</evidence>
<proteinExistence type="predicted"/>
<comment type="caution">
    <text evidence="1">The sequence shown here is derived from an EMBL/GenBank/DDBJ whole genome shotgun (WGS) entry which is preliminary data.</text>
</comment>
<accession>A0AAE1B1I4</accession>
<name>A0AAE1B1I4_9GAST</name>
<sequence>MVATHMVKSKRSCGSSILSVNSGSIHAPWLASVHSLKVSRAGSPLLRVLNYVTRQTMRFLSFTKRLSSNKSYGLSNIKFISVIVKLLRASTSSLSGIAEGFLKPSRLASHCT</sequence>
<dbReference type="Proteomes" id="UP001283361">
    <property type="component" value="Unassembled WGS sequence"/>
</dbReference>
<protein>
    <submittedName>
        <fullName evidence="1">Uncharacterized protein</fullName>
    </submittedName>
</protein>
<keyword evidence="2" id="KW-1185">Reference proteome</keyword>
<organism evidence="1 2">
    <name type="scientific">Elysia crispata</name>
    <name type="common">lettuce slug</name>
    <dbReference type="NCBI Taxonomy" id="231223"/>
    <lineage>
        <taxon>Eukaryota</taxon>
        <taxon>Metazoa</taxon>
        <taxon>Spiralia</taxon>
        <taxon>Lophotrochozoa</taxon>
        <taxon>Mollusca</taxon>
        <taxon>Gastropoda</taxon>
        <taxon>Heterobranchia</taxon>
        <taxon>Euthyneura</taxon>
        <taxon>Panpulmonata</taxon>
        <taxon>Sacoglossa</taxon>
        <taxon>Placobranchoidea</taxon>
        <taxon>Plakobranchidae</taxon>
        <taxon>Elysia</taxon>
    </lineage>
</organism>
<evidence type="ECO:0000313" key="2">
    <source>
        <dbReference type="Proteomes" id="UP001283361"/>
    </source>
</evidence>